<dbReference type="EMBL" id="CAUYUJ010018101">
    <property type="protein sequence ID" value="CAK0880636.1"/>
    <property type="molecule type" value="Genomic_DNA"/>
</dbReference>
<feature type="region of interest" description="Disordered" evidence="1">
    <location>
        <begin position="170"/>
        <end position="190"/>
    </location>
</feature>
<keyword evidence="3" id="KW-1185">Reference proteome</keyword>
<feature type="region of interest" description="Disordered" evidence="1">
    <location>
        <begin position="1"/>
        <end position="34"/>
    </location>
</feature>
<name>A0ABN9W6P6_9DINO</name>
<comment type="caution">
    <text evidence="2">The sequence shown here is derived from an EMBL/GenBank/DDBJ whole genome shotgun (WGS) entry which is preliminary data.</text>
</comment>
<evidence type="ECO:0000313" key="3">
    <source>
        <dbReference type="Proteomes" id="UP001189429"/>
    </source>
</evidence>
<feature type="non-terminal residue" evidence="2">
    <location>
        <position position="1"/>
    </location>
</feature>
<dbReference type="Proteomes" id="UP001189429">
    <property type="component" value="Unassembled WGS sequence"/>
</dbReference>
<feature type="compositionally biased region" description="Low complexity" evidence="1">
    <location>
        <begin position="170"/>
        <end position="183"/>
    </location>
</feature>
<feature type="compositionally biased region" description="Low complexity" evidence="1">
    <location>
        <begin position="77"/>
        <end position="93"/>
    </location>
</feature>
<proteinExistence type="predicted"/>
<sequence length="229" mass="23106">SGPSPPRGPPRAPPPLPRGRRPGAEPLWWRRGARRPAMNPVALAAVGLRRELREEHLLQGDGDTTPSARGAVDEDSLAPSSAGAADGPAPRPGAAWPPACADLLEGLCGICRGPGAASAAGQPVEPEECEGEALGGLHLQFLPGAGPESVADRLPAWQSHLEPAGASRPAAADAARPAVPGSAWSGGARTNQAAGTTTAVSCPSAPWANECTACVAHLIPPFTSESIPV</sequence>
<evidence type="ECO:0000256" key="1">
    <source>
        <dbReference type="SAM" id="MobiDB-lite"/>
    </source>
</evidence>
<reference evidence="2" key="1">
    <citation type="submission" date="2023-10" db="EMBL/GenBank/DDBJ databases">
        <authorList>
            <person name="Chen Y."/>
            <person name="Shah S."/>
            <person name="Dougan E. K."/>
            <person name="Thang M."/>
            <person name="Chan C."/>
        </authorList>
    </citation>
    <scope>NUCLEOTIDE SEQUENCE [LARGE SCALE GENOMIC DNA]</scope>
</reference>
<feature type="region of interest" description="Disordered" evidence="1">
    <location>
        <begin position="55"/>
        <end position="93"/>
    </location>
</feature>
<organism evidence="2 3">
    <name type="scientific">Prorocentrum cordatum</name>
    <dbReference type="NCBI Taxonomy" id="2364126"/>
    <lineage>
        <taxon>Eukaryota</taxon>
        <taxon>Sar</taxon>
        <taxon>Alveolata</taxon>
        <taxon>Dinophyceae</taxon>
        <taxon>Prorocentrales</taxon>
        <taxon>Prorocentraceae</taxon>
        <taxon>Prorocentrum</taxon>
    </lineage>
</organism>
<feature type="compositionally biased region" description="Pro residues" evidence="1">
    <location>
        <begin position="1"/>
        <end position="17"/>
    </location>
</feature>
<accession>A0ABN9W6P6</accession>
<protein>
    <submittedName>
        <fullName evidence="2">Uncharacterized protein</fullName>
    </submittedName>
</protein>
<evidence type="ECO:0000313" key="2">
    <source>
        <dbReference type="EMBL" id="CAK0880636.1"/>
    </source>
</evidence>
<gene>
    <name evidence="2" type="ORF">PCOR1329_LOCUS63726</name>
</gene>